<evidence type="ECO:0000256" key="5">
    <source>
        <dbReference type="SAM" id="MobiDB-lite"/>
    </source>
</evidence>
<feature type="domain" description="BHLH" evidence="6">
    <location>
        <begin position="161"/>
        <end position="210"/>
    </location>
</feature>
<evidence type="ECO:0000259" key="6">
    <source>
        <dbReference type="PROSITE" id="PS50888"/>
    </source>
</evidence>
<dbReference type="EMBL" id="JABFUD020000019">
    <property type="protein sequence ID" value="KAI5064787.1"/>
    <property type="molecule type" value="Genomic_DNA"/>
</dbReference>
<dbReference type="GO" id="GO:0005634">
    <property type="term" value="C:nucleus"/>
    <property type="evidence" value="ECO:0007669"/>
    <property type="project" value="UniProtKB-SubCell"/>
</dbReference>
<dbReference type="InterPro" id="IPR011598">
    <property type="entry name" value="bHLH_dom"/>
</dbReference>
<evidence type="ECO:0000256" key="3">
    <source>
        <dbReference type="ARBA" id="ARBA00023163"/>
    </source>
</evidence>
<dbReference type="PANTHER" id="PTHR45914:SF12">
    <property type="entry name" value="TRANSCRIPTION FACTOR BHLH87"/>
    <property type="match status" value="1"/>
</dbReference>
<evidence type="ECO:0000256" key="1">
    <source>
        <dbReference type="ARBA" id="ARBA00004123"/>
    </source>
</evidence>
<dbReference type="PANTHER" id="PTHR45914">
    <property type="entry name" value="TRANSCRIPTION FACTOR HEC3-RELATED"/>
    <property type="match status" value="1"/>
</dbReference>
<keyword evidence="2" id="KW-0805">Transcription regulation</keyword>
<proteinExistence type="predicted"/>
<gene>
    <name evidence="7" type="ORF">GOP47_0019482</name>
</gene>
<dbReference type="SUPFAM" id="SSF47459">
    <property type="entry name" value="HLH, helix-loop-helix DNA-binding domain"/>
    <property type="match status" value="1"/>
</dbReference>
<dbReference type="Proteomes" id="UP000886520">
    <property type="component" value="Chromosome 19"/>
</dbReference>
<evidence type="ECO:0000313" key="8">
    <source>
        <dbReference type="Proteomes" id="UP000886520"/>
    </source>
</evidence>
<keyword evidence="3" id="KW-0804">Transcription</keyword>
<keyword evidence="4" id="KW-0539">Nucleus</keyword>
<evidence type="ECO:0000313" key="7">
    <source>
        <dbReference type="EMBL" id="KAI5064787.1"/>
    </source>
</evidence>
<protein>
    <recommendedName>
        <fullName evidence="6">BHLH domain-containing protein</fullName>
    </recommendedName>
</protein>
<feature type="compositionally biased region" description="Polar residues" evidence="5">
    <location>
        <begin position="157"/>
        <end position="166"/>
    </location>
</feature>
<name>A0A9D4UBK1_ADICA</name>
<comment type="subcellular location">
    <subcellularLocation>
        <location evidence="1">Nucleus</location>
    </subcellularLocation>
</comment>
<keyword evidence="8" id="KW-1185">Reference proteome</keyword>
<sequence>MDRPSWDAPQITDLLHDSPKRALLYEETLSSLFVGSNEVAPSSSSHSAPLEAQHISEHGAICAHVDHLGDGQALLNMRIAELGHLANGLDDIISIQETKEDLLNESVALRFNSTGVYSQKELQFLEAALQPIDEEKSICSFQTATSRRGLASRPGAKNSSISTEPQSVAARQRRGRIRQKLRELQRLVPGGGSMGTADLLNEAALYLAFLQEEVHALADGTSRLLSRHQ</sequence>
<reference evidence="7" key="1">
    <citation type="submission" date="2021-01" db="EMBL/GenBank/DDBJ databases">
        <title>Adiantum capillus-veneris genome.</title>
        <authorList>
            <person name="Fang Y."/>
            <person name="Liao Q."/>
        </authorList>
    </citation>
    <scope>NUCLEOTIDE SEQUENCE</scope>
    <source>
        <strain evidence="7">H3</strain>
        <tissue evidence="7">Leaf</tissue>
    </source>
</reference>
<organism evidence="7 8">
    <name type="scientific">Adiantum capillus-veneris</name>
    <name type="common">Maidenhair fern</name>
    <dbReference type="NCBI Taxonomy" id="13818"/>
    <lineage>
        <taxon>Eukaryota</taxon>
        <taxon>Viridiplantae</taxon>
        <taxon>Streptophyta</taxon>
        <taxon>Embryophyta</taxon>
        <taxon>Tracheophyta</taxon>
        <taxon>Polypodiopsida</taxon>
        <taxon>Polypodiidae</taxon>
        <taxon>Polypodiales</taxon>
        <taxon>Pteridineae</taxon>
        <taxon>Pteridaceae</taxon>
        <taxon>Vittarioideae</taxon>
        <taxon>Adiantum</taxon>
    </lineage>
</organism>
<dbReference type="Gene3D" id="4.10.280.10">
    <property type="entry name" value="Helix-loop-helix DNA-binding domain"/>
    <property type="match status" value="1"/>
</dbReference>
<evidence type="ECO:0000256" key="2">
    <source>
        <dbReference type="ARBA" id="ARBA00023015"/>
    </source>
</evidence>
<feature type="region of interest" description="Disordered" evidence="5">
    <location>
        <begin position="149"/>
        <end position="174"/>
    </location>
</feature>
<dbReference type="SMART" id="SM00353">
    <property type="entry name" value="HLH"/>
    <property type="match status" value="1"/>
</dbReference>
<comment type="caution">
    <text evidence="7">The sequence shown here is derived from an EMBL/GenBank/DDBJ whole genome shotgun (WGS) entry which is preliminary data.</text>
</comment>
<accession>A0A9D4UBK1</accession>
<dbReference type="OrthoDB" id="2017571at2759"/>
<dbReference type="InterPro" id="IPR045843">
    <property type="entry name" value="IND-like"/>
</dbReference>
<dbReference type="PROSITE" id="PS50888">
    <property type="entry name" value="BHLH"/>
    <property type="match status" value="1"/>
</dbReference>
<dbReference type="GO" id="GO:0046983">
    <property type="term" value="F:protein dimerization activity"/>
    <property type="evidence" value="ECO:0007669"/>
    <property type="project" value="InterPro"/>
</dbReference>
<dbReference type="AlphaFoldDB" id="A0A9D4UBK1"/>
<evidence type="ECO:0000256" key="4">
    <source>
        <dbReference type="ARBA" id="ARBA00023242"/>
    </source>
</evidence>
<dbReference type="GO" id="GO:0003700">
    <property type="term" value="F:DNA-binding transcription factor activity"/>
    <property type="evidence" value="ECO:0007669"/>
    <property type="project" value="InterPro"/>
</dbReference>
<dbReference type="InterPro" id="IPR036638">
    <property type="entry name" value="HLH_DNA-bd_sf"/>
</dbReference>